<evidence type="ECO:0000256" key="6">
    <source>
        <dbReference type="ARBA" id="ARBA00023136"/>
    </source>
</evidence>
<dbReference type="InterPro" id="IPR050401">
    <property type="entry name" value="Cyclic_nucleotide_synthase"/>
</dbReference>
<dbReference type="PROSITE" id="PS50125">
    <property type="entry name" value="GUANYLATE_CYCLASE_2"/>
    <property type="match status" value="1"/>
</dbReference>
<comment type="catalytic activity">
    <reaction evidence="1">
        <text>GTP = 3',5'-cyclic GMP + diphosphate</text>
        <dbReference type="Rhea" id="RHEA:13665"/>
        <dbReference type="ChEBI" id="CHEBI:33019"/>
        <dbReference type="ChEBI" id="CHEBI:37565"/>
        <dbReference type="ChEBI" id="CHEBI:57746"/>
        <dbReference type="EC" id="4.6.1.2"/>
    </reaction>
</comment>
<proteinExistence type="predicted"/>
<organism evidence="11 12">
    <name type="scientific">Caenorhabditis auriculariae</name>
    <dbReference type="NCBI Taxonomy" id="2777116"/>
    <lineage>
        <taxon>Eukaryota</taxon>
        <taxon>Metazoa</taxon>
        <taxon>Ecdysozoa</taxon>
        <taxon>Nematoda</taxon>
        <taxon>Chromadorea</taxon>
        <taxon>Rhabditida</taxon>
        <taxon>Rhabditina</taxon>
        <taxon>Rhabditomorpha</taxon>
        <taxon>Rhabditoidea</taxon>
        <taxon>Rhabditidae</taxon>
        <taxon>Peloderinae</taxon>
        <taxon>Caenorhabditis</taxon>
    </lineage>
</organism>
<name>A0A8S1HVB7_9PELO</name>
<evidence type="ECO:0000259" key="10">
    <source>
        <dbReference type="PROSITE" id="PS50125"/>
    </source>
</evidence>
<evidence type="ECO:0000256" key="5">
    <source>
        <dbReference type="ARBA" id="ARBA00022989"/>
    </source>
</evidence>
<feature type="region of interest" description="Disordered" evidence="9">
    <location>
        <begin position="71"/>
        <end position="110"/>
    </location>
</feature>
<keyword evidence="4" id="KW-0547">Nucleotide-binding</keyword>
<dbReference type="Gene3D" id="3.30.70.1230">
    <property type="entry name" value="Nucleotide cyclase"/>
    <property type="match status" value="1"/>
</dbReference>
<dbReference type="GO" id="GO:0004383">
    <property type="term" value="F:guanylate cyclase activity"/>
    <property type="evidence" value="ECO:0007669"/>
    <property type="project" value="UniProtKB-EC"/>
</dbReference>
<keyword evidence="7" id="KW-0325">Glycoprotein</keyword>
<dbReference type="GO" id="GO:0005886">
    <property type="term" value="C:plasma membrane"/>
    <property type="evidence" value="ECO:0007669"/>
    <property type="project" value="TreeGrafter"/>
</dbReference>
<keyword evidence="12" id="KW-1185">Reference proteome</keyword>
<evidence type="ECO:0000313" key="11">
    <source>
        <dbReference type="EMBL" id="CAD6198461.1"/>
    </source>
</evidence>
<dbReference type="CDD" id="cd07302">
    <property type="entry name" value="CHD"/>
    <property type="match status" value="1"/>
</dbReference>
<dbReference type="GO" id="GO:0035556">
    <property type="term" value="P:intracellular signal transduction"/>
    <property type="evidence" value="ECO:0007669"/>
    <property type="project" value="InterPro"/>
</dbReference>
<dbReference type="AlphaFoldDB" id="A0A8S1HVB7"/>
<evidence type="ECO:0000256" key="1">
    <source>
        <dbReference type="ARBA" id="ARBA00001436"/>
    </source>
</evidence>
<evidence type="ECO:0000256" key="7">
    <source>
        <dbReference type="ARBA" id="ARBA00023180"/>
    </source>
</evidence>
<comment type="subcellular location">
    <subcellularLocation>
        <location evidence="2">Membrane</location>
    </subcellularLocation>
</comment>
<dbReference type="InterPro" id="IPR029787">
    <property type="entry name" value="Nucleotide_cyclase"/>
</dbReference>
<evidence type="ECO:0000313" key="12">
    <source>
        <dbReference type="Proteomes" id="UP000835052"/>
    </source>
</evidence>
<feature type="domain" description="Guanylate cyclase" evidence="10">
    <location>
        <begin position="1"/>
        <end position="18"/>
    </location>
</feature>
<dbReference type="Pfam" id="PF00211">
    <property type="entry name" value="Guanylate_cyc"/>
    <property type="match status" value="1"/>
</dbReference>
<keyword evidence="5" id="KW-1133">Transmembrane helix</keyword>
<dbReference type="InterPro" id="IPR001054">
    <property type="entry name" value="A/G_cyclase"/>
</dbReference>
<sequence length="137" mass="15398">MPRYCLFGDTVNTASRMESNGKASHIHLSGAAHNLLVTQYPQQYETQSRGDVIIKGKGVMETFWVLGRKGNTHSRATDTPPAHKVALRTKKQNRLTTPESELATERSVSPIVQKLDDEDVDEALYRKFRRSDTVQAN</sequence>
<dbReference type="Proteomes" id="UP000835052">
    <property type="component" value="Unassembled WGS sequence"/>
</dbReference>
<comment type="caution">
    <text evidence="11">The sequence shown here is derived from an EMBL/GenBank/DDBJ whole genome shotgun (WGS) entry which is preliminary data.</text>
</comment>
<dbReference type="PANTHER" id="PTHR11920">
    <property type="entry name" value="GUANYLYL CYCLASE"/>
    <property type="match status" value="1"/>
</dbReference>
<evidence type="ECO:0000256" key="8">
    <source>
        <dbReference type="ARBA" id="ARBA00023239"/>
    </source>
</evidence>
<dbReference type="SUPFAM" id="SSF55073">
    <property type="entry name" value="Nucleotide cyclase"/>
    <property type="match status" value="1"/>
</dbReference>
<dbReference type="OrthoDB" id="1890790at2759"/>
<dbReference type="GO" id="GO:0000166">
    <property type="term" value="F:nucleotide binding"/>
    <property type="evidence" value="ECO:0007669"/>
    <property type="project" value="UniProtKB-KW"/>
</dbReference>
<accession>A0A8S1HVB7</accession>
<dbReference type="GO" id="GO:0001653">
    <property type="term" value="F:peptide receptor activity"/>
    <property type="evidence" value="ECO:0007669"/>
    <property type="project" value="TreeGrafter"/>
</dbReference>
<gene>
    <name evidence="11" type="ORF">CAUJ_LOCUS14367</name>
</gene>
<reference evidence="11" key="1">
    <citation type="submission" date="2020-10" db="EMBL/GenBank/DDBJ databases">
        <authorList>
            <person name="Kikuchi T."/>
        </authorList>
    </citation>
    <scope>NUCLEOTIDE SEQUENCE</scope>
    <source>
        <strain evidence="11">NKZ352</strain>
    </source>
</reference>
<keyword evidence="6" id="KW-0472">Membrane</keyword>
<keyword evidence="3" id="KW-0812">Transmembrane</keyword>
<evidence type="ECO:0000256" key="2">
    <source>
        <dbReference type="ARBA" id="ARBA00004370"/>
    </source>
</evidence>
<dbReference type="GO" id="GO:0004016">
    <property type="term" value="F:adenylate cyclase activity"/>
    <property type="evidence" value="ECO:0007669"/>
    <property type="project" value="TreeGrafter"/>
</dbReference>
<keyword evidence="8" id="KW-0456">Lyase</keyword>
<dbReference type="PANTHER" id="PTHR11920:SF495">
    <property type="entry name" value="RECEPTOR-TYPE GUANYLATE CYCLASE GCY-7"/>
    <property type="match status" value="1"/>
</dbReference>
<evidence type="ECO:0000256" key="9">
    <source>
        <dbReference type="SAM" id="MobiDB-lite"/>
    </source>
</evidence>
<dbReference type="EMBL" id="CAJGYM010000126">
    <property type="protein sequence ID" value="CAD6198461.1"/>
    <property type="molecule type" value="Genomic_DNA"/>
</dbReference>
<evidence type="ECO:0000256" key="3">
    <source>
        <dbReference type="ARBA" id="ARBA00022692"/>
    </source>
</evidence>
<protein>
    <recommendedName>
        <fullName evidence="10">Guanylate cyclase domain-containing protein</fullName>
    </recommendedName>
</protein>
<dbReference type="GO" id="GO:0007168">
    <property type="term" value="P:receptor guanylyl cyclase signaling pathway"/>
    <property type="evidence" value="ECO:0007669"/>
    <property type="project" value="TreeGrafter"/>
</dbReference>
<evidence type="ECO:0000256" key="4">
    <source>
        <dbReference type="ARBA" id="ARBA00022741"/>
    </source>
</evidence>